<dbReference type="GO" id="GO:0050660">
    <property type="term" value="F:flavin adenine dinucleotide binding"/>
    <property type="evidence" value="ECO:0007669"/>
    <property type="project" value="InterPro"/>
</dbReference>
<feature type="active site" description="Proton acceptor" evidence="2">
    <location>
        <position position="597"/>
    </location>
</feature>
<evidence type="ECO:0000256" key="5">
    <source>
        <dbReference type="SAM" id="SignalP"/>
    </source>
</evidence>
<dbReference type="Gene3D" id="3.50.50.60">
    <property type="entry name" value="FAD/NAD(P)-binding domain"/>
    <property type="match status" value="1"/>
</dbReference>
<feature type="chain" id="PRO_5043029522" description="Glucose-methanol-choline oxidoreductase N-terminal domain-containing protein" evidence="5">
    <location>
        <begin position="19"/>
        <end position="617"/>
    </location>
</feature>
<evidence type="ECO:0000313" key="8">
    <source>
        <dbReference type="Proteomes" id="UP001353858"/>
    </source>
</evidence>
<evidence type="ECO:0000256" key="4">
    <source>
        <dbReference type="RuleBase" id="RU003968"/>
    </source>
</evidence>
<comment type="caution">
    <text evidence="7">The sequence shown here is derived from an EMBL/GenBank/DDBJ whole genome shotgun (WGS) entry which is preliminary data.</text>
</comment>
<organism evidence="7 8">
    <name type="scientific">Aquatica leii</name>
    <dbReference type="NCBI Taxonomy" id="1421715"/>
    <lineage>
        <taxon>Eukaryota</taxon>
        <taxon>Metazoa</taxon>
        <taxon>Ecdysozoa</taxon>
        <taxon>Arthropoda</taxon>
        <taxon>Hexapoda</taxon>
        <taxon>Insecta</taxon>
        <taxon>Pterygota</taxon>
        <taxon>Neoptera</taxon>
        <taxon>Endopterygota</taxon>
        <taxon>Coleoptera</taxon>
        <taxon>Polyphaga</taxon>
        <taxon>Elateriformia</taxon>
        <taxon>Elateroidea</taxon>
        <taxon>Lampyridae</taxon>
        <taxon>Luciolinae</taxon>
        <taxon>Aquatica</taxon>
    </lineage>
</organism>
<dbReference type="PANTHER" id="PTHR11552">
    <property type="entry name" value="GLUCOSE-METHANOL-CHOLINE GMC OXIDOREDUCTASE"/>
    <property type="match status" value="1"/>
</dbReference>
<proteinExistence type="inferred from homology"/>
<keyword evidence="4" id="KW-0285">Flavoprotein</keyword>
<feature type="signal peptide" evidence="5">
    <location>
        <begin position="1"/>
        <end position="18"/>
    </location>
</feature>
<accession>A0AAN7PJD0</accession>
<evidence type="ECO:0000256" key="2">
    <source>
        <dbReference type="PIRSR" id="PIRSR000137-1"/>
    </source>
</evidence>
<dbReference type="GO" id="GO:0016614">
    <property type="term" value="F:oxidoreductase activity, acting on CH-OH group of donors"/>
    <property type="evidence" value="ECO:0007669"/>
    <property type="project" value="InterPro"/>
</dbReference>
<name>A0AAN7PJD0_9COLE</name>
<feature type="domain" description="Glucose-methanol-choline oxidoreductase N-terminal" evidence="6">
    <location>
        <begin position="143"/>
        <end position="166"/>
    </location>
</feature>
<dbReference type="PROSITE" id="PS00623">
    <property type="entry name" value="GMC_OXRED_1"/>
    <property type="match status" value="1"/>
</dbReference>
<dbReference type="PANTHER" id="PTHR11552:SF158">
    <property type="entry name" value="GH23626P-RELATED"/>
    <property type="match status" value="1"/>
</dbReference>
<dbReference type="InterPro" id="IPR000172">
    <property type="entry name" value="GMC_OxRdtase_N"/>
</dbReference>
<keyword evidence="3 4" id="KW-0274">FAD</keyword>
<evidence type="ECO:0000313" key="7">
    <source>
        <dbReference type="EMBL" id="KAK4887892.1"/>
    </source>
</evidence>
<dbReference type="SUPFAM" id="SSF51905">
    <property type="entry name" value="FAD/NAD(P)-binding domain"/>
    <property type="match status" value="1"/>
</dbReference>
<dbReference type="Pfam" id="PF00732">
    <property type="entry name" value="GMC_oxred_N"/>
    <property type="match status" value="1"/>
</dbReference>
<gene>
    <name evidence="7" type="ORF">RN001_004163</name>
</gene>
<comment type="similarity">
    <text evidence="1 4">Belongs to the GMC oxidoreductase family.</text>
</comment>
<dbReference type="Gene3D" id="3.30.560.10">
    <property type="entry name" value="Glucose Oxidase, domain 3"/>
    <property type="match status" value="1"/>
</dbReference>
<reference evidence="8" key="1">
    <citation type="submission" date="2023-01" db="EMBL/GenBank/DDBJ databases">
        <title>Key to firefly adult light organ development and bioluminescence: homeobox transcription factors regulate luciferase expression and transportation to peroxisome.</title>
        <authorList>
            <person name="Fu X."/>
        </authorList>
    </citation>
    <scope>NUCLEOTIDE SEQUENCE [LARGE SCALE GENOMIC DNA]</scope>
</reference>
<feature type="binding site" evidence="3">
    <location>
        <position position="280"/>
    </location>
    <ligand>
        <name>FAD</name>
        <dbReference type="ChEBI" id="CHEBI:57692"/>
    </ligand>
</feature>
<feature type="binding site" evidence="3">
    <location>
        <begin position="153"/>
        <end position="156"/>
    </location>
    <ligand>
        <name>FAD</name>
        <dbReference type="ChEBI" id="CHEBI:57692"/>
    </ligand>
</feature>
<protein>
    <recommendedName>
        <fullName evidence="6">Glucose-methanol-choline oxidoreductase N-terminal domain-containing protein</fullName>
    </recommendedName>
</protein>
<feature type="active site" description="Proton donor" evidence="2">
    <location>
        <position position="554"/>
    </location>
</feature>
<dbReference type="Pfam" id="PF05199">
    <property type="entry name" value="GMC_oxred_C"/>
    <property type="match status" value="1"/>
</dbReference>
<dbReference type="InterPro" id="IPR036188">
    <property type="entry name" value="FAD/NAD-bd_sf"/>
</dbReference>
<evidence type="ECO:0000256" key="1">
    <source>
        <dbReference type="ARBA" id="ARBA00010790"/>
    </source>
</evidence>
<dbReference type="EMBL" id="JARPUR010000001">
    <property type="protein sequence ID" value="KAK4887892.1"/>
    <property type="molecule type" value="Genomic_DNA"/>
</dbReference>
<evidence type="ECO:0000259" key="6">
    <source>
        <dbReference type="PROSITE" id="PS00623"/>
    </source>
</evidence>
<dbReference type="InterPro" id="IPR012132">
    <property type="entry name" value="GMC_OxRdtase"/>
</dbReference>
<comment type="cofactor">
    <cofactor evidence="3">
        <name>FAD</name>
        <dbReference type="ChEBI" id="CHEBI:57692"/>
    </cofactor>
</comment>
<dbReference type="Proteomes" id="UP001353858">
    <property type="component" value="Unassembled WGS sequence"/>
</dbReference>
<evidence type="ECO:0000256" key="3">
    <source>
        <dbReference type="PIRSR" id="PIRSR000137-2"/>
    </source>
</evidence>
<keyword evidence="8" id="KW-1185">Reference proteome</keyword>
<dbReference type="PIRSF" id="PIRSF000137">
    <property type="entry name" value="Alcohol_oxidase"/>
    <property type="match status" value="1"/>
</dbReference>
<keyword evidence="5" id="KW-0732">Signal</keyword>
<dbReference type="SUPFAM" id="SSF54373">
    <property type="entry name" value="FAD-linked reductases, C-terminal domain"/>
    <property type="match status" value="1"/>
</dbReference>
<dbReference type="AlphaFoldDB" id="A0AAN7PJD0"/>
<sequence length="617" mass="69402">MRVIVYTYLVILLQQTTSINHKAIKKYVSLIEEGIVKANSFILPEDASIHKPKDDTQKNYGRRYDYIIVGGGSAGAVIASRLSEDPQKSVLLLEAGGIENLFVNIPAMILYLQGHEFNWNYKTTPQRYACLGMINQECAYPRGKGLGGSSLINGLVYSRGNKEDYNNWQKMNNPGWSYKDVLPYFKKSENFTINGDLEYHETEGNLNVEYHEPNSPQLNAFLQANVELGYKVIDYNGKSQIGASKTHFNYIKGKRGSTAKVYLNSVLSRENLQVLVDSYVTRVLIDKHSKKALGVTFSYNETLYSVRANKEVILSAGVVGSPQILMLSGIGPKKHLDTLGTHLIKDLPVGNSFDDHAAYFGLHFSSNYTEPYQPTEIFVEQYLKGYGPYTIAANLQGIAFYKSKYNDNPNSQNPDFELLLQPSNNSNSYVQKAYHYTKSSYESTWGKMNPQQSFSIICIVLHPKSSGTIRLKSSDPFEYPLIDAQYLSDKDEKDIKVLYEATQLAIKLIETDAFREINASLLELPISECTKNHQFLSKSYWYCHLRHFTSHLYHGSGTCKMGANPINAVVNHELKVHGIENLRVVDASIFPTPVAGHNHAPVIMIAEKASDLIKKDC</sequence>
<dbReference type="InterPro" id="IPR007867">
    <property type="entry name" value="GMC_OxRtase_C"/>
</dbReference>